<protein>
    <submittedName>
        <fullName evidence="1">Putative histone-lysine n-methyltransferase setmar</fullName>
    </submittedName>
</protein>
<dbReference type="Pfam" id="PF01359">
    <property type="entry name" value="Transposase_1"/>
    <property type="match status" value="1"/>
</dbReference>
<organism evidence="1 2">
    <name type="scientific">Nephila pilipes</name>
    <name type="common">Giant wood spider</name>
    <name type="synonym">Nephila maculata</name>
    <dbReference type="NCBI Taxonomy" id="299642"/>
    <lineage>
        <taxon>Eukaryota</taxon>
        <taxon>Metazoa</taxon>
        <taxon>Ecdysozoa</taxon>
        <taxon>Arthropoda</taxon>
        <taxon>Chelicerata</taxon>
        <taxon>Arachnida</taxon>
        <taxon>Araneae</taxon>
        <taxon>Araneomorphae</taxon>
        <taxon>Entelegynae</taxon>
        <taxon>Araneoidea</taxon>
        <taxon>Nephilidae</taxon>
        <taxon>Nephila</taxon>
    </lineage>
</organism>
<evidence type="ECO:0000313" key="2">
    <source>
        <dbReference type="Proteomes" id="UP000887013"/>
    </source>
</evidence>
<sequence length="138" mass="15830">MSRGFVGKTQKLTAKAVFTVKTFIIMEVIKSRLVGNIVKVILTVFFESHGVVHHENTPQDTTLTKEYYQEFIHRLRDDERSKPPNIGAEKSSQFHHDNAPTHYLHLILSFLVKNSIPVICQVSYSPVMAPWVFGYSRN</sequence>
<dbReference type="Proteomes" id="UP000887013">
    <property type="component" value="Unassembled WGS sequence"/>
</dbReference>
<accession>A0A8X6MK53</accession>
<dbReference type="OrthoDB" id="6435573at2759"/>
<gene>
    <name evidence="1" type="ORF">NPIL_211571</name>
</gene>
<dbReference type="AlphaFoldDB" id="A0A8X6MK53"/>
<name>A0A8X6MK53_NEPPI</name>
<dbReference type="InterPro" id="IPR036397">
    <property type="entry name" value="RNaseH_sf"/>
</dbReference>
<proteinExistence type="predicted"/>
<reference evidence="1" key="1">
    <citation type="submission" date="2020-08" db="EMBL/GenBank/DDBJ databases">
        <title>Multicomponent nature underlies the extraordinary mechanical properties of spider dragline silk.</title>
        <authorList>
            <person name="Kono N."/>
            <person name="Nakamura H."/>
            <person name="Mori M."/>
            <person name="Yoshida Y."/>
            <person name="Ohtoshi R."/>
            <person name="Malay A.D."/>
            <person name="Moran D.A.P."/>
            <person name="Tomita M."/>
            <person name="Numata K."/>
            <person name="Arakawa K."/>
        </authorList>
    </citation>
    <scope>NUCLEOTIDE SEQUENCE</scope>
</reference>
<comment type="caution">
    <text evidence="1">The sequence shown here is derived from an EMBL/GenBank/DDBJ whole genome shotgun (WGS) entry which is preliminary data.</text>
</comment>
<dbReference type="InterPro" id="IPR001888">
    <property type="entry name" value="Transposase_1"/>
</dbReference>
<keyword evidence="2" id="KW-1185">Reference proteome</keyword>
<dbReference type="GO" id="GO:0003676">
    <property type="term" value="F:nucleic acid binding"/>
    <property type="evidence" value="ECO:0007669"/>
    <property type="project" value="InterPro"/>
</dbReference>
<dbReference type="Gene3D" id="3.30.420.10">
    <property type="entry name" value="Ribonuclease H-like superfamily/Ribonuclease H"/>
    <property type="match status" value="1"/>
</dbReference>
<evidence type="ECO:0000313" key="1">
    <source>
        <dbReference type="EMBL" id="GFS58907.1"/>
    </source>
</evidence>
<dbReference type="EMBL" id="BMAW01047059">
    <property type="protein sequence ID" value="GFS58907.1"/>
    <property type="molecule type" value="Genomic_DNA"/>
</dbReference>